<feature type="transmembrane region" description="Helical" evidence="1">
    <location>
        <begin position="238"/>
        <end position="258"/>
    </location>
</feature>
<dbReference type="EMBL" id="PFGC01000013">
    <property type="protein sequence ID" value="PIW37292.1"/>
    <property type="molecule type" value="Genomic_DNA"/>
</dbReference>
<proteinExistence type="predicted"/>
<feature type="transmembrane region" description="Helical" evidence="1">
    <location>
        <begin position="184"/>
        <end position="206"/>
    </location>
</feature>
<dbReference type="NCBIfam" id="NF038403">
    <property type="entry name" value="perm_prefix_1"/>
    <property type="match status" value="1"/>
</dbReference>
<keyword evidence="1" id="KW-0472">Membrane</keyword>
<dbReference type="AlphaFoldDB" id="A0A2M7H4Z1"/>
<sequence length="386" mass="43659">MLASRRSIKEELTSHFDDLVFELMAEGVSRSEAEKQASIEFGDFEKHLKETIAVSGALPWSLAKIFNGVYLLSGLTLIILAVGFPSLIAGTHVETALLWWVFSCYLLLGLIGERWLIEYRGIDSKHSVWLAMTWTHLIALAATVILDIDKFENNVHAIVFSLLVLTPVLLLWNKLDTKIRRLVIYLQTTVVLWSIFTDTLIFNFLMPARCFFVTPDNVPLNGVLSSCTQVQLSNPALYPIYAVVMLGLPLIAVTLYKYSRNQGSFRYRKACLPLLSVLVIFVPWFINDINNEAMLDVISAKPKIFAIYQSSLGRDPEDKDIRFYAKTRAYTNLDKIEETLNASDERKQVIQKIYLNKTGRVATNEEIEAAVDSKISVQELRASLAQ</sequence>
<accession>A0A2M7H4Z1</accession>
<feature type="transmembrane region" description="Helical" evidence="1">
    <location>
        <begin position="270"/>
        <end position="286"/>
    </location>
</feature>
<organism evidence="2 3">
    <name type="scientific">Candidatus Kerfeldbacteria bacterium CG15_BIG_FIL_POST_REV_8_21_14_020_45_12</name>
    <dbReference type="NCBI Taxonomy" id="2014247"/>
    <lineage>
        <taxon>Bacteria</taxon>
        <taxon>Candidatus Kerfeldiibacteriota</taxon>
    </lineage>
</organism>
<protein>
    <submittedName>
        <fullName evidence="2">Uncharacterized protein</fullName>
    </submittedName>
</protein>
<feature type="transmembrane region" description="Helical" evidence="1">
    <location>
        <begin position="154"/>
        <end position="172"/>
    </location>
</feature>
<dbReference type="Proteomes" id="UP000230292">
    <property type="component" value="Unassembled WGS sequence"/>
</dbReference>
<evidence type="ECO:0000313" key="2">
    <source>
        <dbReference type="EMBL" id="PIW37292.1"/>
    </source>
</evidence>
<feature type="transmembrane region" description="Helical" evidence="1">
    <location>
        <begin position="97"/>
        <end position="116"/>
    </location>
</feature>
<comment type="caution">
    <text evidence="2">The sequence shown here is derived from an EMBL/GenBank/DDBJ whole genome shotgun (WGS) entry which is preliminary data.</text>
</comment>
<dbReference type="InterPro" id="IPR047928">
    <property type="entry name" value="Perm_prefix_1"/>
</dbReference>
<gene>
    <name evidence="2" type="ORF">COW24_01160</name>
</gene>
<evidence type="ECO:0000256" key="1">
    <source>
        <dbReference type="SAM" id="Phobius"/>
    </source>
</evidence>
<name>A0A2M7H4Z1_9BACT</name>
<reference evidence="2 3" key="1">
    <citation type="submission" date="2017-09" db="EMBL/GenBank/DDBJ databases">
        <title>Depth-based differentiation of microbial function through sediment-hosted aquifers and enrichment of novel symbionts in the deep terrestrial subsurface.</title>
        <authorList>
            <person name="Probst A.J."/>
            <person name="Ladd B."/>
            <person name="Jarett J.K."/>
            <person name="Geller-Mcgrath D.E."/>
            <person name="Sieber C.M."/>
            <person name="Emerson J.B."/>
            <person name="Anantharaman K."/>
            <person name="Thomas B.C."/>
            <person name="Malmstrom R."/>
            <person name="Stieglmeier M."/>
            <person name="Klingl A."/>
            <person name="Woyke T."/>
            <person name="Ryan C.M."/>
            <person name="Banfield J.F."/>
        </authorList>
    </citation>
    <scope>NUCLEOTIDE SEQUENCE [LARGE SCALE GENOMIC DNA]</scope>
    <source>
        <strain evidence="2">CG15_BIG_FIL_POST_REV_8_21_14_020_45_12</strain>
    </source>
</reference>
<keyword evidence="1" id="KW-1133">Transmembrane helix</keyword>
<feature type="transmembrane region" description="Helical" evidence="1">
    <location>
        <begin position="69"/>
        <end position="91"/>
    </location>
</feature>
<keyword evidence="1" id="KW-0812">Transmembrane</keyword>
<evidence type="ECO:0000313" key="3">
    <source>
        <dbReference type="Proteomes" id="UP000230292"/>
    </source>
</evidence>
<feature type="transmembrane region" description="Helical" evidence="1">
    <location>
        <begin position="128"/>
        <end position="148"/>
    </location>
</feature>